<evidence type="ECO:0000256" key="1">
    <source>
        <dbReference type="SAM" id="MobiDB-lite"/>
    </source>
</evidence>
<comment type="caution">
    <text evidence="2">The sequence shown here is derived from an EMBL/GenBank/DDBJ whole genome shotgun (WGS) entry which is preliminary data.</text>
</comment>
<organism evidence="2 3">
    <name type="scientific">Tetraparma gracilis</name>
    <dbReference type="NCBI Taxonomy" id="2962635"/>
    <lineage>
        <taxon>Eukaryota</taxon>
        <taxon>Sar</taxon>
        <taxon>Stramenopiles</taxon>
        <taxon>Ochrophyta</taxon>
        <taxon>Bolidophyceae</taxon>
        <taxon>Parmales</taxon>
        <taxon>Triparmaceae</taxon>
        <taxon>Tetraparma</taxon>
    </lineage>
</organism>
<evidence type="ECO:0000313" key="2">
    <source>
        <dbReference type="EMBL" id="GMI32084.1"/>
    </source>
</evidence>
<proteinExistence type="predicted"/>
<protein>
    <submittedName>
        <fullName evidence="2">Uncharacterized protein</fullName>
    </submittedName>
</protein>
<gene>
    <name evidence="2" type="ORF">TeGR_g1634</name>
</gene>
<feature type="region of interest" description="Disordered" evidence="1">
    <location>
        <begin position="80"/>
        <end position="100"/>
    </location>
</feature>
<reference evidence="2 3" key="1">
    <citation type="journal article" date="2023" name="Commun. Biol.">
        <title>Genome analysis of Parmales, the sister group of diatoms, reveals the evolutionary specialization of diatoms from phago-mixotrophs to photoautotrophs.</title>
        <authorList>
            <person name="Ban H."/>
            <person name="Sato S."/>
            <person name="Yoshikawa S."/>
            <person name="Yamada K."/>
            <person name="Nakamura Y."/>
            <person name="Ichinomiya M."/>
            <person name="Sato N."/>
            <person name="Blanc-Mathieu R."/>
            <person name="Endo H."/>
            <person name="Kuwata A."/>
            <person name="Ogata H."/>
        </authorList>
    </citation>
    <scope>NUCLEOTIDE SEQUENCE [LARGE SCALE GENOMIC DNA]</scope>
</reference>
<feature type="compositionally biased region" description="Polar residues" evidence="1">
    <location>
        <begin position="32"/>
        <end position="43"/>
    </location>
</feature>
<feature type="non-terminal residue" evidence="2">
    <location>
        <position position="170"/>
    </location>
</feature>
<dbReference type="Proteomes" id="UP001165060">
    <property type="component" value="Unassembled WGS sequence"/>
</dbReference>
<feature type="region of interest" description="Disordered" evidence="1">
    <location>
        <begin position="21"/>
        <end position="51"/>
    </location>
</feature>
<keyword evidence="3" id="KW-1185">Reference proteome</keyword>
<dbReference type="EMBL" id="BRYB01001726">
    <property type="protein sequence ID" value="GMI32084.1"/>
    <property type="molecule type" value="Genomic_DNA"/>
</dbReference>
<evidence type="ECO:0000313" key="3">
    <source>
        <dbReference type="Proteomes" id="UP001165060"/>
    </source>
</evidence>
<accession>A0ABQ6MS71</accession>
<sequence>MSNPPWLRTLETIVTVQNSTSMKVGSVGAPMRSTQPSTGSDANPTPAFHKDKYSAKTHDYSKEANESSFQAWKSTKTLVRSEPVSPPSAPQAMSSSATEELIKQRHKEYLRKKNEQKKKDAAEWDRMTAEREALIARKTALLQPHIERKKELLRLERKKFREVTSGKALP</sequence>
<name>A0ABQ6MS71_9STRA</name>